<evidence type="ECO:0000313" key="2">
    <source>
        <dbReference type="EMBL" id="PZP34560.1"/>
    </source>
</evidence>
<dbReference type="Gene3D" id="3.10.450.50">
    <property type="match status" value="1"/>
</dbReference>
<accession>A0A2W5E0P0</accession>
<protein>
    <recommendedName>
        <fullName evidence="1">SnoaL-like domain-containing protein</fullName>
    </recommendedName>
</protein>
<name>A0A2W5E0P0_9BURK</name>
<evidence type="ECO:0000259" key="1">
    <source>
        <dbReference type="Pfam" id="PF13577"/>
    </source>
</evidence>
<organism evidence="2 3">
    <name type="scientific">Roseateles depolymerans</name>
    <dbReference type="NCBI Taxonomy" id="76731"/>
    <lineage>
        <taxon>Bacteria</taxon>
        <taxon>Pseudomonadati</taxon>
        <taxon>Pseudomonadota</taxon>
        <taxon>Betaproteobacteria</taxon>
        <taxon>Burkholderiales</taxon>
        <taxon>Sphaerotilaceae</taxon>
        <taxon>Roseateles</taxon>
    </lineage>
</organism>
<dbReference type="SUPFAM" id="SSF54427">
    <property type="entry name" value="NTF2-like"/>
    <property type="match status" value="1"/>
</dbReference>
<reference evidence="2 3" key="1">
    <citation type="submission" date="2017-08" db="EMBL/GenBank/DDBJ databases">
        <title>Infants hospitalized years apart are colonized by the same room-sourced microbial strains.</title>
        <authorList>
            <person name="Brooks B."/>
            <person name="Olm M.R."/>
            <person name="Firek B.A."/>
            <person name="Baker R."/>
            <person name="Thomas B.C."/>
            <person name="Morowitz M.J."/>
            <person name="Banfield J.F."/>
        </authorList>
    </citation>
    <scope>NUCLEOTIDE SEQUENCE [LARGE SCALE GENOMIC DNA]</scope>
    <source>
        <strain evidence="2">S2_012_000_R2_81</strain>
    </source>
</reference>
<dbReference type="Proteomes" id="UP000249633">
    <property type="component" value="Unassembled WGS sequence"/>
</dbReference>
<dbReference type="Pfam" id="PF13577">
    <property type="entry name" value="SnoaL_4"/>
    <property type="match status" value="1"/>
</dbReference>
<proteinExistence type="predicted"/>
<gene>
    <name evidence="2" type="ORF">DI603_06300</name>
</gene>
<dbReference type="InterPro" id="IPR037401">
    <property type="entry name" value="SnoaL-like"/>
</dbReference>
<dbReference type="EMBL" id="QFOD01000004">
    <property type="protein sequence ID" value="PZP34560.1"/>
    <property type="molecule type" value="Genomic_DNA"/>
</dbReference>
<comment type="caution">
    <text evidence="2">The sequence shown here is derived from an EMBL/GenBank/DDBJ whole genome shotgun (WGS) entry which is preliminary data.</text>
</comment>
<evidence type="ECO:0000313" key="3">
    <source>
        <dbReference type="Proteomes" id="UP000249633"/>
    </source>
</evidence>
<sequence length="170" mass="18324">MFFNPPCLTMNEPQAANASAAHALVAARVRAIPLAVDLGRYELAQAVFAARLRIDYRSLLGGEAQELDAATLLAAWQALVPGFDATLHEIGSVAVRLDGAQAQASADVVASHWLDDGLWRLTGRYDWTLQRQEGEWRVTGMSLALREEQGDRGLCAQAQARVAARAGARA</sequence>
<feature type="domain" description="SnoaL-like" evidence="1">
    <location>
        <begin position="29"/>
        <end position="140"/>
    </location>
</feature>
<dbReference type="InterPro" id="IPR032710">
    <property type="entry name" value="NTF2-like_dom_sf"/>
</dbReference>
<dbReference type="AlphaFoldDB" id="A0A2W5E0P0"/>